<keyword evidence="2 5" id="KW-0418">Kinase</keyword>
<dbReference type="EMBL" id="PEBK01000004">
    <property type="protein sequence ID" value="PJM75385.1"/>
    <property type="molecule type" value="Genomic_DNA"/>
</dbReference>
<dbReference type="PANTHER" id="PTHR10584:SF166">
    <property type="entry name" value="RIBOKINASE"/>
    <property type="match status" value="1"/>
</dbReference>
<feature type="compositionally biased region" description="Basic and acidic residues" evidence="3">
    <location>
        <begin position="237"/>
        <end position="253"/>
    </location>
</feature>
<proteinExistence type="predicted"/>
<dbReference type="SUPFAM" id="SSF53613">
    <property type="entry name" value="Ribokinase-like"/>
    <property type="match status" value="1"/>
</dbReference>
<protein>
    <submittedName>
        <fullName evidence="5">Sugar kinase</fullName>
    </submittedName>
</protein>
<evidence type="ECO:0000259" key="4">
    <source>
        <dbReference type="Pfam" id="PF00294"/>
    </source>
</evidence>
<dbReference type="Pfam" id="PF00294">
    <property type="entry name" value="PfkB"/>
    <property type="match status" value="1"/>
</dbReference>
<dbReference type="OrthoDB" id="8578462at2"/>
<accession>A0A2M9HF09</accession>
<name>A0A2M9HF09_9BIFI</name>
<dbReference type="GO" id="GO:0005829">
    <property type="term" value="C:cytosol"/>
    <property type="evidence" value="ECO:0007669"/>
    <property type="project" value="TreeGrafter"/>
</dbReference>
<dbReference type="InterPro" id="IPR029056">
    <property type="entry name" value="Ribokinase-like"/>
</dbReference>
<evidence type="ECO:0000256" key="1">
    <source>
        <dbReference type="ARBA" id="ARBA00022679"/>
    </source>
</evidence>
<dbReference type="Gene3D" id="3.40.1190.20">
    <property type="match status" value="2"/>
</dbReference>
<feature type="domain" description="Carbohydrate kinase PfkB" evidence="4">
    <location>
        <begin position="287"/>
        <end position="418"/>
    </location>
</feature>
<evidence type="ECO:0000256" key="2">
    <source>
        <dbReference type="ARBA" id="ARBA00022777"/>
    </source>
</evidence>
<dbReference type="PANTHER" id="PTHR10584">
    <property type="entry name" value="SUGAR KINASE"/>
    <property type="match status" value="1"/>
</dbReference>
<keyword evidence="6" id="KW-1185">Reference proteome</keyword>
<sequence length="432" mass="45354">MIRRRTPHPNADSLGPTARSCSKEATMSVISNTPRQEDDRTGNRGGTGRVISLGEVAADIMISVGQLPHPGGFSFADRNYMTVGGSYGTLQAAARLGVESQHAGVIGNGPWATMIRMAMERDGITHIGQDRLDEDSGFRVIVGDGGTRKTVIVSYGAEAHGEADAFDMIEPAPGDVVQISGNTLVNRTASAVYAFLRRTDAHWADYGDGLGGSEGDRHHLLADETAALGVKPGGAETDGHMSEAEQSDVERPPRRPFHLVFNPMGMSGHLNDSLLETLILARPIWSCNKEEARMLAHRLGVAITEPEPITVNGSTDAAMPELCDGLGAVLDAPLIVRTGATGAWLWEPGDDGDADGSSLMHIEGYATKALHTQSAGRCHTGALCAMLARGANLEDAVELANAATSIAVSRANEGSGAPECPTMEEAMALVAG</sequence>
<dbReference type="Proteomes" id="UP000231451">
    <property type="component" value="Unassembled WGS sequence"/>
</dbReference>
<keyword evidence="1" id="KW-0808">Transferase</keyword>
<evidence type="ECO:0000256" key="3">
    <source>
        <dbReference type="SAM" id="MobiDB-lite"/>
    </source>
</evidence>
<feature type="compositionally biased region" description="Polar residues" evidence="3">
    <location>
        <begin position="19"/>
        <end position="34"/>
    </location>
</feature>
<dbReference type="AlphaFoldDB" id="A0A2M9HF09"/>
<gene>
    <name evidence="5" type="ORF">CSQ87_05090</name>
</gene>
<organism evidence="5 6">
    <name type="scientific">Bifidobacterium simiarum</name>
    <dbReference type="NCBI Taxonomy" id="2045441"/>
    <lineage>
        <taxon>Bacteria</taxon>
        <taxon>Bacillati</taxon>
        <taxon>Actinomycetota</taxon>
        <taxon>Actinomycetes</taxon>
        <taxon>Bifidobacteriales</taxon>
        <taxon>Bifidobacteriaceae</taxon>
        <taxon>Bifidobacterium</taxon>
    </lineage>
</organism>
<evidence type="ECO:0000313" key="6">
    <source>
        <dbReference type="Proteomes" id="UP000231451"/>
    </source>
</evidence>
<dbReference type="InterPro" id="IPR011611">
    <property type="entry name" value="PfkB_dom"/>
</dbReference>
<feature type="region of interest" description="Disordered" evidence="3">
    <location>
        <begin position="232"/>
        <end position="254"/>
    </location>
</feature>
<reference evidence="5 6" key="1">
    <citation type="submission" date="2017-10" db="EMBL/GenBank/DDBJ databases">
        <title>Draft genome sequences of strains TRE 1, TRE 9, TRE H and TRI 7, isolated from tamarins, belonging to four potential novel Bifidobacterium species.</title>
        <authorList>
            <person name="Mattarelli P."/>
            <person name="Modesto M."/>
            <person name="Puglisi E."/>
            <person name="Morelli L."/>
            <person name="Spezio C."/>
            <person name="Bonetti A."/>
            <person name="Sandri C."/>
        </authorList>
    </citation>
    <scope>NUCLEOTIDE SEQUENCE [LARGE SCALE GENOMIC DNA]</scope>
    <source>
        <strain evidence="6">TRI7</strain>
    </source>
</reference>
<feature type="region of interest" description="Disordered" evidence="3">
    <location>
        <begin position="1"/>
        <end position="48"/>
    </location>
</feature>
<dbReference type="GO" id="GO:0016301">
    <property type="term" value="F:kinase activity"/>
    <property type="evidence" value="ECO:0007669"/>
    <property type="project" value="UniProtKB-KW"/>
</dbReference>
<comment type="caution">
    <text evidence="5">The sequence shown here is derived from an EMBL/GenBank/DDBJ whole genome shotgun (WGS) entry which is preliminary data.</text>
</comment>
<evidence type="ECO:0000313" key="5">
    <source>
        <dbReference type="EMBL" id="PJM75385.1"/>
    </source>
</evidence>